<keyword evidence="2" id="KW-0732">Signal</keyword>
<dbReference type="GO" id="GO:0016020">
    <property type="term" value="C:membrane"/>
    <property type="evidence" value="ECO:0007669"/>
    <property type="project" value="GOC"/>
</dbReference>
<feature type="domain" description="Glycosyl hydrolase family 30 TIM-barrel" evidence="4">
    <location>
        <begin position="152"/>
        <end position="382"/>
    </location>
</feature>
<dbReference type="PRINTS" id="PR00843">
    <property type="entry name" value="GLHYDRLASE30"/>
</dbReference>
<dbReference type="Gene3D" id="3.20.20.80">
    <property type="entry name" value="Glycosidases"/>
    <property type="match status" value="1"/>
</dbReference>
<dbReference type="InterPro" id="IPR033452">
    <property type="entry name" value="GH30_C"/>
</dbReference>
<feature type="domain" description="Glycosyl hydrolase family 30 TIM-barrel" evidence="4">
    <location>
        <begin position="422"/>
        <end position="519"/>
    </location>
</feature>
<protein>
    <recommendedName>
        <fullName evidence="10">Glucosylceramidase</fullName>
    </recommendedName>
</protein>
<dbReference type="GO" id="GO:0004348">
    <property type="term" value="F:glucosylceramidase activity"/>
    <property type="evidence" value="ECO:0007669"/>
    <property type="project" value="InterPro"/>
</dbReference>
<evidence type="ECO:0000256" key="2">
    <source>
        <dbReference type="ARBA" id="ARBA00022729"/>
    </source>
</evidence>
<dbReference type="InterPro" id="IPR017853">
    <property type="entry name" value="GH"/>
</dbReference>
<dbReference type="Pfam" id="PF17189">
    <property type="entry name" value="Glyco_hydro_30C"/>
    <property type="match status" value="1"/>
</dbReference>
<sequence length="630" mass="69735">MGAAMTSSMALPAGLRTPGLLSSSSGVRPWARKVNAPGLCSQRFSCVSLVALFSAAFCLPSGHHRAGALRRRLHGMRRLSTNRAEEASVSSQPHRQNFRRVTIVRSERVSGERLRSLPPVLLGQDRSGGAQAPSVFVHTAGSEALRSRPWLGFGGSFTEAAAVTLEKMSAGRREEVLRSYFDPQRGLGYNLGRIPIGSCDFSLYSWTCGELVEGDSELRGFSLSRYEEAMLPMLRQAVKLRGGPIELMASPWSPPPWMKTVRSFNGEGRLLPAYRDLWAKHFVRFVQDMGKAGVPIWAVSVQNEPEAAQCWESCLYSAEEECIFVRDHLGPALHDAGLEDVNILVWDHNRDGLLERAAAIYDDPVASKFVWGVAYHWYGDARFESWPPRSKVPFEDRQDEGATIFELRACAGFDNVRLVADLRPDKHILFTEGCQELGGRPLASVMGDWKLGERYAMNIISDMNSGCEGWIDWNLCLDETGGPNHVGNLCVSPVICDTRSDKVLYQPSFWYLGHFSRYIRPGAERLLCSSSRDALEVTAFANPDGSLAVVVMNQGQEAIDFWLKIAGPGSGALSAVRLQAPARSIQTILVDEGLEENWWSKAARALVPDALRKNLDNLWYAVAPKEPYQS</sequence>
<evidence type="ECO:0000313" key="8">
    <source>
        <dbReference type="Proteomes" id="UP000626109"/>
    </source>
</evidence>
<dbReference type="GO" id="GO:0006680">
    <property type="term" value="P:glucosylceramide catabolic process"/>
    <property type="evidence" value="ECO:0007669"/>
    <property type="project" value="TreeGrafter"/>
</dbReference>
<gene>
    <name evidence="6" type="ORF">PGLA1383_LOCUS47503</name>
    <name evidence="7" type="ORF">PGLA2088_LOCUS28433</name>
</gene>
<name>A0A813K658_POLGL</name>
<dbReference type="AlphaFoldDB" id="A0A813K658"/>
<dbReference type="Gene3D" id="2.60.40.1180">
    <property type="entry name" value="Golgi alpha-mannosidase II"/>
    <property type="match status" value="1"/>
</dbReference>
<keyword evidence="9" id="KW-1185">Reference proteome</keyword>
<dbReference type="EMBL" id="CAJNNW010027880">
    <property type="protein sequence ID" value="CAE8693564.1"/>
    <property type="molecule type" value="Genomic_DNA"/>
</dbReference>
<dbReference type="Proteomes" id="UP000626109">
    <property type="component" value="Unassembled WGS sequence"/>
</dbReference>
<reference evidence="7" key="1">
    <citation type="submission" date="2021-02" db="EMBL/GenBank/DDBJ databases">
        <authorList>
            <person name="Dougan E. K."/>
            <person name="Rhodes N."/>
            <person name="Thang M."/>
            <person name="Chan C."/>
        </authorList>
    </citation>
    <scope>NUCLEOTIDE SEQUENCE</scope>
</reference>
<dbReference type="Proteomes" id="UP000654075">
    <property type="component" value="Unassembled WGS sequence"/>
</dbReference>
<organism evidence="7 8">
    <name type="scientific">Polarella glacialis</name>
    <name type="common">Dinoflagellate</name>
    <dbReference type="NCBI Taxonomy" id="89957"/>
    <lineage>
        <taxon>Eukaryota</taxon>
        <taxon>Sar</taxon>
        <taxon>Alveolata</taxon>
        <taxon>Dinophyceae</taxon>
        <taxon>Suessiales</taxon>
        <taxon>Suessiaceae</taxon>
        <taxon>Polarella</taxon>
    </lineage>
</organism>
<dbReference type="InterPro" id="IPR033453">
    <property type="entry name" value="Glyco_hydro_30_TIM-barrel"/>
</dbReference>
<keyword evidence="3" id="KW-0378">Hydrolase</keyword>
<dbReference type="PANTHER" id="PTHR11069">
    <property type="entry name" value="GLUCOSYLCERAMIDASE"/>
    <property type="match status" value="1"/>
</dbReference>
<dbReference type="InterPro" id="IPR013780">
    <property type="entry name" value="Glyco_hydro_b"/>
</dbReference>
<dbReference type="OrthoDB" id="406949at2759"/>
<dbReference type="SUPFAM" id="SSF51445">
    <property type="entry name" value="(Trans)glycosidases"/>
    <property type="match status" value="1"/>
</dbReference>
<dbReference type="InterPro" id="IPR001139">
    <property type="entry name" value="Glyco_hydro_30"/>
</dbReference>
<proteinExistence type="inferred from homology"/>
<accession>A0A813K658</accession>
<evidence type="ECO:0000313" key="7">
    <source>
        <dbReference type="EMBL" id="CAE8693564.1"/>
    </source>
</evidence>
<comment type="similarity">
    <text evidence="1">Belongs to the glycosyl hydrolase 30 family.</text>
</comment>
<evidence type="ECO:0000313" key="9">
    <source>
        <dbReference type="Proteomes" id="UP000654075"/>
    </source>
</evidence>
<evidence type="ECO:0000259" key="4">
    <source>
        <dbReference type="Pfam" id="PF02055"/>
    </source>
</evidence>
<evidence type="ECO:0000313" key="6">
    <source>
        <dbReference type="EMBL" id="CAE8631395.1"/>
    </source>
</evidence>
<evidence type="ECO:0008006" key="10">
    <source>
        <dbReference type="Google" id="ProtNLM"/>
    </source>
</evidence>
<dbReference type="PANTHER" id="PTHR11069:SF23">
    <property type="entry name" value="LYSOSOMAL ACID GLUCOSYLCERAMIDASE"/>
    <property type="match status" value="1"/>
</dbReference>
<evidence type="ECO:0000256" key="3">
    <source>
        <dbReference type="ARBA" id="ARBA00022801"/>
    </source>
</evidence>
<dbReference type="OMA" id="NEPLNRG"/>
<comment type="caution">
    <text evidence="7">The sequence shown here is derived from an EMBL/GenBank/DDBJ whole genome shotgun (WGS) entry which is preliminary data.</text>
</comment>
<feature type="domain" description="Glycosyl hydrolase family 30 beta sandwich" evidence="5">
    <location>
        <begin position="522"/>
        <end position="588"/>
    </location>
</feature>
<dbReference type="EMBL" id="CAJNNV010030119">
    <property type="protein sequence ID" value="CAE8631395.1"/>
    <property type="molecule type" value="Genomic_DNA"/>
</dbReference>
<evidence type="ECO:0000256" key="1">
    <source>
        <dbReference type="ARBA" id="ARBA00005382"/>
    </source>
</evidence>
<dbReference type="Pfam" id="PF02055">
    <property type="entry name" value="Glyco_hydro_30"/>
    <property type="match status" value="2"/>
</dbReference>
<evidence type="ECO:0000259" key="5">
    <source>
        <dbReference type="Pfam" id="PF17189"/>
    </source>
</evidence>